<dbReference type="Proteomes" id="UP000616151">
    <property type="component" value="Unassembled WGS sequence"/>
</dbReference>
<evidence type="ECO:0000313" key="2">
    <source>
        <dbReference type="Proteomes" id="UP000616151"/>
    </source>
</evidence>
<protein>
    <submittedName>
        <fullName evidence="1">SMP-30/gluconolactonase/LRE family protein</fullName>
    </submittedName>
</protein>
<sequence length="297" mass="32760">MAGARKPEVDCVLDIRAELGECPVWCGEEKALYWIDIYTGRLNRFEPETGVNRIWALSEPIGSFALTDDGSVLVALKSGLARFDLRTGQTTPLVQPEVHLPNNRVNDGRCDRQGRFWVGSMEDPVDPSGPKGSLYRFDGDQRCTRMTGGLFVANGLAFSPNGRTLYHSDSFKAVRTIWAWDLDPDDGQIHNRRVFVDTSGMPGRPDGGAVDADGCYWMAGNDGWEIVRFTPEGIVDRRIALPVAKPSMLAFGGDRLDIIYVTSIRPSAGLENQPQAGSLFAVRAGVTGLPEPRFKWR</sequence>
<dbReference type="EMBL" id="JAENHL010000007">
    <property type="protein sequence ID" value="MBK1868475.1"/>
    <property type="molecule type" value="Genomic_DNA"/>
</dbReference>
<name>A0ACC5R734_9HYPH</name>
<organism evidence="1 2">
    <name type="scientific">Taklimakanibacter albus</name>
    <dbReference type="NCBI Taxonomy" id="2800327"/>
    <lineage>
        <taxon>Bacteria</taxon>
        <taxon>Pseudomonadati</taxon>
        <taxon>Pseudomonadota</taxon>
        <taxon>Alphaproteobacteria</taxon>
        <taxon>Hyphomicrobiales</taxon>
        <taxon>Aestuariivirgaceae</taxon>
        <taxon>Taklimakanibacter</taxon>
    </lineage>
</organism>
<accession>A0ACC5R734</accession>
<gene>
    <name evidence="1" type="ORF">JHL16_19125</name>
</gene>
<evidence type="ECO:0000313" key="1">
    <source>
        <dbReference type="EMBL" id="MBK1868475.1"/>
    </source>
</evidence>
<reference evidence="1" key="1">
    <citation type="submission" date="2021-01" db="EMBL/GenBank/DDBJ databases">
        <authorList>
            <person name="Sun Q."/>
        </authorList>
    </citation>
    <scope>NUCLEOTIDE SEQUENCE</scope>
    <source>
        <strain evidence="1">YIM B02566</strain>
    </source>
</reference>
<comment type="caution">
    <text evidence="1">The sequence shown here is derived from an EMBL/GenBank/DDBJ whole genome shotgun (WGS) entry which is preliminary data.</text>
</comment>
<keyword evidence="2" id="KW-1185">Reference proteome</keyword>
<proteinExistence type="predicted"/>